<evidence type="ECO:0000256" key="4">
    <source>
        <dbReference type="SAM" id="MobiDB-lite"/>
    </source>
</evidence>
<dbReference type="PROSITE" id="PS50088">
    <property type="entry name" value="ANK_REPEAT"/>
    <property type="match status" value="1"/>
</dbReference>
<comment type="caution">
    <text evidence="5">The sequence shown here is derived from an EMBL/GenBank/DDBJ whole genome shotgun (WGS) entry which is preliminary data.</text>
</comment>
<dbReference type="PROSITE" id="PS50297">
    <property type="entry name" value="ANK_REP_REGION"/>
    <property type="match status" value="1"/>
</dbReference>
<proteinExistence type="predicted"/>
<dbReference type="Gene3D" id="1.25.40.20">
    <property type="entry name" value="Ankyrin repeat-containing domain"/>
    <property type="match status" value="1"/>
</dbReference>
<feature type="repeat" description="ANK" evidence="3">
    <location>
        <begin position="408"/>
        <end position="440"/>
    </location>
</feature>
<keyword evidence="6" id="KW-1185">Reference proteome</keyword>
<dbReference type="Pfam" id="PF12796">
    <property type="entry name" value="Ank_2"/>
    <property type="match status" value="2"/>
</dbReference>
<dbReference type="PANTHER" id="PTHR24173">
    <property type="entry name" value="ANKYRIN REPEAT CONTAINING"/>
    <property type="match status" value="1"/>
</dbReference>
<dbReference type="EMBL" id="CAJPDS010000008">
    <property type="protein sequence ID" value="CAF9910014.1"/>
    <property type="molecule type" value="Genomic_DNA"/>
</dbReference>
<dbReference type="OrthoDB" id="341259at2759"/>
<organism evidence="5 6">
    <name type="scientific">Heterodermia speciosa</name>
    <dbReference type="NCBI Taxonomy" id="116794"/>
    <lineage>
        <taxon>Eukaryota</taxon>
        <taxon>Fungi</taxon>
        <taxon>Dikarya</taxon>
        <taxon>Ascomycota</taxon>
        <taxon>Pezizomycotina</taxon>
        <taxon>Lecanoromycetes</taxon>
        <taxon>OSLEUM clade</taxon>
        <taxon>Lecanoromycetidae</taxon>
        <taxon>Caliciales</taxon>
        <taxon>Physciaceae</taxon>
        <taxon>Heterodermia</taxon>
    </lineage>
</organism>
<feature type="region of interest" description="Disordered" evidence="4">
    <location>
        <begin position="21"/>
        <end position="104"/>
    </location>
</feature>
<evidence type="ECO:0000313" key="6">
    <source>
        <dbReference type="Proteomes" id="UP000664521"/>
    </source>
</evidence>
<feature type="compositionally biased region" description="Polar residues" evidence="4">
    <location>
        <begin position="30"/>
        <end position="48"/>
    </location>
</feature>
<evidence type="ECO:0000256" key="1">
    <source>
        <dbReference type="ARBA" id="ARBA00022737"/>
    </source>
</evidence>
<dbReference type="SUPFAM" id="SSF48403">
    <property type="entry name" value="Ankyrin repeat"/>
    <property type="match status" value="1"/>
</dbReference>
<name>A0A8H3IDV6_9LECA</name>
<gene>
    <name evidence="5" type="ORF">HETSPECPRED_009581</name>
</gene>
<sequence>MPEMFPQTLFSDHVVGVSQSPYLNPPLQGGSVSTALPDSQESAQSTIMENDPLPAASFDIQDSSRNTASGPTESSMFFTDDVRRGTPPTEHSRSQATPSEDHESEIISPFVDCDLLQIVQKYVATVSDVLQHQGLDGDVYHDINEAKDAIEKDMREVLRQMKGSMEQAHQDGRIDQVRWMCPRLRTAINDTKLLTKRERISLLLKIKELYTKYKDVSGADSISQDLLHSDCINASSEPKATALFVGSVQNSLERGSGSLKKLKDIFPPFHRLAELGNPNLFTLLEEEAASGRTPDKDFIGQTLLHVAAANGHDALIKHLLYLHESYSGFHMDIEERDDAGRTAVYLAISHGQYSAYRCLRDHNASLKIRSRASHSPLAMAARGNHVSIMEDLIRAGCLVNEKVLPAMGGCPPLHIAAERGHLDAVQVLLKHGADRNFRRMGDGKTAAELGRSGGYSILADIIDKGS</sequence>
<evidence type="ECO:0000256" key="3">
    <source>
        <dbReference type="PROSITE-ProRule" id="PRU00023"/>
    </source>
</evidence>
<accession>A0A8H3IDV6</accession>
<keyword evidence="2 3" id="KW-0040">ANK repeat</keyword>
<dbReference type="InterPro" id="IPR036770">
    <property type="entry name" value="Ankyrin_rpt-contain_sf"/>
</dbReference>
<keyword evidence="1" id="KW-0677">Repeat</keyword>
<feature type="compositionally biased region" description="Polar residues" evidence="4">
    <location>
        <begin position="60"/>
        <end position="77"/>
    </location>
</feature>
<dbReference type="AlphaFoldDB" id="A0A8H3IDV6"/>
<dbReference type="InterPro" id="IPR002110">
    <property type="entry name" value="Ankyrin_rpt"/>
</dbReference>
<dbReference type="PANTHER" id="PTHR24173:SF74">
    <property type="entry name" value="ANKYRIN REPEAT DOMAIN-CONTAINING PROTEIN 16"/>
    <property type="match status" value="1"/>
</dbReference>
<evidence type="ECO:0000313" key="5">
    <source>
        <dbReference type="EMBL" id="CAF9910014.1"/>
    </source>
</evidence>
<dbReference type="Proteomes" id="UP000664521">
    <property type="component" value="Unassembled WGS sequence"/>
</dbReference>
<reference evidence="5" key="1">
    <citation type="submission" date="2021-03" db="EMBL/GenBank/DDBJ databases">
        <authorList>
            <person name="Tagirdzhanova G."/>
        </authorList>
    </citation>
    <scope>NUCLEOTIDE SEQUENCE</scope>
</reference>
<dbReference type="SMART" id="SM00248">
    <property type="entry name" value="ANK"/>
    <property type="match status" value="4"/>
</dbReference>
<evidence type="ECO:0000256" key="2">
    <source>
        <dbReference type="ARBA" id="ARBA00023043"/>
    </source>
</evidence>
<dbReference type="PRINTS" id="PR01415">
    <property type="entry name" value="ANKYRIN"/>
</dbReference>
<protein>
    <submittedName>
        <fullName evidence="5">Uncharacterized protein</fullName>
    </submittedName>
</protein>